<dbReference type="Pfam" id="PF00790">
    <property type="entry name" value="VHS"/>
    <property type="match status" value="1"/>
</dbReference>
<dbReference type="GO" id="GO:0016020">
    <property type="term" value="C:membrane"/>
    <property type="evidence" value="ECO:0007669"/>
    <property type="project" value="UniProtKB-SubCell"/>
</dbReference>
<dbReference type="GO" id="GO:0005737">
    <property type="term" value="C:cytoplasm"/>
    <property type="evidence" value="ECO:0007669"/>
    <property type="project" value="UniProtKB-ARBA"/>
</dbReference>
<feature type="compositionally biased region" description="Low complexity" evidence="6">
    <location>
        <begin position="167"/>
        <end position="177"/>
    </location>
</feature>
<evidence type="ECO:0000313" key="9">
    <source>
        <dbReference type="EMBL" id="KAI3911303.1"/>
    </source>
</evidence>
<dbReference type="SUPFAM" id="SSF89009">
    <property type="entry name" value="GAT-like domain"/>
    <property type="match status" value="1"/>
</dbReference>
<dbReference type="InterPro" id="IPR038425">
    <property type="entry name" value="GAT_sf"/>
</dbReference>
<dbReference type="GO" id="GO:0043328">
    <property type="term" value="P:protein transport to vacuole involved in ubiquitin-dependent protein catabolic process via the multivesicular body sorting pathway"/>
    <property type="evidence" value="ECO:0007669"/>
    <property type="project" value="InterPro"/>
</dbReference>
<comment type="caution">
    <text evidence="9">The sequence shown here is derived from an EMBL/GenBank/DDBJ whole genome shotgun (WGS) entry which is preliminary data.</text>
</comment>
<evidence type="ECO:0008006" key="11">
    <source>
        <dbReference type="Google" id="ProtNLM"/>
    </source>
</evidence>
<dbReference type="CDD" id="cd03561">
    <property type="entry name" value="VHS"/>
    <property type="match status" value="1"/>
</dbReference>
<evidence type="ECO:0000256" key="4">
    <source>
        <dbReference type="ARBA" id="ARBA00022927"/>
    </source>
</evidence>
<evidence type="ECO:0000259" key="8">
    <source>
        <dbReference type="PROSITE" id="PS50909"/>
    </source>
</evidence>
<evidence type="ECO:0000256" key="2">
    <source>
        <dbReference type="ARBA" id="ARBA00007708"/>
    </source>
</evidence>
<dbReference type="PANTHER" id="PTHR45898:SF2">
    <property type="entry name" value="TOM1-LIKE PROTEIN 6"/>
    <property type="match status" value="1"/>
</dbReference>
<gene>
    <name evidence="9" type="ORF">MKW98_010190</name>
</gene>
<comment type="subcellular location">
    <subcellularLocation>
        <location evidence="1">Membrane</location>
        <topology evidence="1">Peripheral membrane protein</topology>
    </subcellularLocation>
</comment>
<feature type="compositionally biased region" description="Polar residues" evidence="6">
    <location>
        <begin position="157"/>
        <end position="166"/>
    </location>
</feature>
<evidence type="ECO:0000256" key="5">
    <source>
        <dbReference type="ARBA" id="ARBA00023136"/>
    </source>
</evidence>
<evidence type="ECO:0000256" key="3">
    <source>
        <dbReference type="ARBA" id="ARBA00022448"/>
    </source>
</evidence>
<dbReference type="PROSITE" id="PS50179">
    <property type="entry name" value="VHS"/>
    <property type="match status" value="1"/>
</dbReference>
<dbReference type="Proteomes" id="UP001202328">
    <property type="component" value="Unassembled WGS sequence"/>
</dbReference>
<dbReference type="PANTHER" id="PTHR45898">
    <property type="entry name" value="TOM1-LIKE PROTEIN"/>
    <property type="match status" value="1"/>
</dbReference>
<feature type="region of interest" description="Disordered" evidence="6">
    <location>
        <begin position="142"/>
        <end position="192"/>
    </location>
</feature>
<sequence length="648" mass="72404">MFTSLTARVDKATSELLAGPDWHMNFAICDSMNNNLWLTKDMVKALNKRLKHRNPKIQILALTLLETMMKNCGDYLHLQISERNILRELIKIVRKTFNAQVRDKILILIETWQEAYGGADGKRPQYYWAYTQLRRAGVQFPERPADTSPAYTPPVKQLTQGQSQAGSEMSRSSSLSLKESESSDQDKTEEVESLSLSHMDCIRSIKEVLADMLYNFNPNECEPNKREVMLELVDQCRCNQKKLAQFLNSNGDQDLLTHGLRLNDSLNNVLAKYDAIVSGKVLIRNSIPRQPDNTKRSPTQTEIVDTTRKQTEITDMPRQTEIIDMSPKQTEVEKVSPAPSEIIELIPISKETETDMNTSTKKQVEEEDEENDHVMLLHRQTRNKSNLTANAPANAGGADSYDLIDILTPEASMVPATACISTNPFSSLVLTTPPPPVRTTMKEQDMVDHLSITLSTTTISPQSTLTPLSPSNQNMLQLPMSPNASPTTNGHPYGSHPYVENQLPYGSYVVPWVQAQFHPQPQTQTQPQLPNYSSACPPPPWATTAHVNGGQIALAMTTPYTSLMHHVNASPASYMPMQQCAVVPANGNHGPAMYGEEQAMVVMRNPNPAIGQKAFFPSHRLFEDLDVLGSPERKFYRMNSTVSNQATL</sequence>
<dbReference type="PROSITE" id="PS50909">
    <property type="entry name" value="GAT"/>
    <property type="match status" value="1"/>
</dbReference>
<dbReference type="InterPro" id="IPR002014">
    <property type="entry name" value="VHS_dom"/>
</dbReference>
<evidence type="ECO:0000313" key="10">
    <source>
        <dbReference type="Proteomes" id="UP001202328"/>
    </source>
</evidence>
<feature type="compositionally biased region" description="Basic and acidic residues" evidence="6">
    <location>
        <begin position="178"/>
        <end position="190"/>
    </location>
</feature>
<feature type="domain" description="GAT" evidence="8">
    <location>
        <begin position="151"/>
        <end position="278"/>
    </location>
</feature>
<evidence type="ECO:0000256" key="6">
    <source>
        <dbReference type="SAM" id="MobiDB-lite"/>
    </source>
</evidence>
<keyword evidence="5" id="KW-0472">Membrane</keyword>
<organism evidence="9 10">
    <name type="scientific">Papaver atlanticum</name>
    <dbReference type="NCBI Taxonomy" id="357466"/>
    <lineage>
        <taxon>Eukaryota</taxon>
        <taxon>Viridiplantae</taxon>
        <taxon>Streptophyta</taxon>
        <taxon>Embryophyta</taxon>
        <taxon>Tracheophyta</taxon>
        <taxon>Spermatophyta</taxon>
        <taxon>Magnoliopsida</taxon>
        <taxon>Ranunculales</taxon>
        <taxon>Papaveraceae</taxon>
        <taxon>Papaveroideae</taxon>
        <taxon>Papaver</taxon>
    </lineage>
</organism>
<feature type="domain" description="VHS" evidence="7">
    <location>
        <begin position="12"/>
        <end position="141"/>
    </location>
</feature>
<dbReference type="Gene3D" id="1.25.40.90">
    <property type="match status" value="1"/>
</dbReference>
<keyword evidence="3" id="KW-0813">Transport</keyword>
<evidence type="ECO:0000259" key="7">
    <source>
        <dbReference type="PROSITE" id="PS50179"/>
    </source>
</evidence>
<dbReference type="GO" id="GO:0043130">
    <property type="term" value="F:ubiquitin binding"/>
    <property type="evidence" value="ECO:0007669"/>
    <property type="project" value="InterPro"/>
</dbReference>
<reference evidence="9" key="1">
    <citation type="submission" date="2022-04" db="EMBL/GenBank/DDBJ databases">
        <title>A functionally conserved STORR gene fusion in Papaver species that diverged 16.8 million years ago.</title>
        <authorList>
            <person name="Catania T."/>
        </authorList>
    </citation>
    <scope>NUCLEOTIDE SEQUENCE</scope>
    <source>
        <strain evidence="9">S-188037</strain>
    </source>
</reference>
<comment type="similarity">
    <text evidence="2">Belongs to the TOM1 family.</text>
</comment>
<accession>A0AAD4SK83</accession>
<dbReference type="InterPro" id="IPR008942">
    <property type="entry name" value="ENTH_VHS"/>
</dbReference>
<dbReference type="Pfam" id="PF03127">
    <property type="entry name" value="GAT"/>
    <property type="match status" value="1"/>
</dbReference>
<proteinExistence type="inferred from homology"/>
<name>A0AAD4SK83_9MAGN</name>
<dbReference type="InterPro" id="IPR004152">
    <property type="entry name" value="GAT_dom"/>
</dbReference>
<dbReference type="Gene3D" id="1.20.58.160">
    <property type="match status" value="1"/>
</dbReference>
<dbReference type="SUPFAM" id="SSF48464">
    <property type="entry name" value="ENTH/VHS domain"/>
    <property type="match status" value="1"/>
</dbReference>
<dbReference type="AlphaFoldDB" id="A0AAD4SK83"/>
<dbReference type="EMBL" id="JAJJMB010010045">
    <property type="protein sequence ID" value="KAI3911303.1"/>
    <property type="molecule type" value="Genomic_DNA"/>
</dbReference>
<evidence type="ECO:0000256" key="1">
    <source>
        <dbReference type="ARBA" id="ARBA00004170"/>
    </source>
</evidence>
<protein>
    <recommendedName>
        <fullName evidence="11">TOM1-like protein 2</fullName>
    </recommendedName>
</protein>
<keyword evidence="4" id="KW-0653">Protein transport</keyword>
<dbReference type="GO" id="GO:0035091">
    <property type="term" value="F:phosphatidylinositol binding"/>
    <property type="evidence" value="ECO:0007669"/>
    <property type="project" value="InterPro"/>
</dbReference>
<dbReference type="SMART" id="SM00288">
    <property type="entry name" value="VHS"/>
    <property type="match status" value="1"/>
</dbReference>
<dbReference type="InterPro" id="IPR044836">
    <property type="entry name" value="TOL_plant"/>
</dbReference>
<keyword evidence="10" id="KW-1185">Reference proteome</keyword>